<evidence type="ECO:0000256" key="1">
    <source>
        <dbReference type="SAM" id="Phobius"/>
    </source>
</evidence>
<feature type="transmembrane region" description="Helical" evidence="1">
    <location>
        <begin position="87"/>
        <end position="105"/>
    </location>
</feature>
<keyword evidence="1" id="KW-0472">Membrane</keyword>
<protein>
    <submittedName>
        <fullName evidence="2">Uncharacterized protein</fullName>
    </submittedName>
</protein>
<dbReference type="AlphaFoldDB" id="A0A0G0K6N1"/>
<feature type="transmembrane region" description="Helical" evidence="1">
    <location>
        <begin position="31"/>
        <end position="51"/>
    </location>
</feature>
<dbReference type="Proteomes" id="UP000034022">
    <property type="component" value="Unassembled WGS sequence"/>
</dbReference>
<evidence type="ECO:0000313" key="2">
    <source>
        <dbReference type="EMBL" id="KKQ71105.1"/>
    </source>
</evidence>
<gene>
    <name evidence="2" type="ORF">US91_C0001G0032</name>
</gene>
<dbReference type="EMBL" id="LBUU01000001">
    <property type="protein sequence ID" value="KKQ71105.1"/>
    <property type="molecule type" value="Genomic_DNA"/>
</dbReference>
<name>A0A0G0K6N1_9BACT</name>
<sequence>MDEIDVEHGRLYWFWWNARTRLATFLKNHKLAFFLILISIFTIIFVLRAFWQPVLVYIRMNMLYFFCLMTVVVVIKMIMSHASQKKIRYGVPLVIIAIVIGGFFVKEKLGFDIIEHATLYAKYKSLNIVELSEMPLTDNERIQPINSVYTIAKKNANENFWIGKPHFVRGPNGRFQFTIGLEPNYWYNQYSGNVKEVYVIDADKPQISFSQEHRHPVLFFTGENLKLGKNVYTNVIKTFGLWRFLNYETCEAKYIVNDQGNIVQVVSLIRWSGFFPTPEFGGVCVISQTEHSWMELIKTLIFGQGKWIKPEEIKNYPFLVGQNLTPNKVSRFIGESFRFQKGFFAPLPGIHWGDIQIPDMAVDMHKQPFTTFFKWEDSSDGSKNKLYSYFALEPYQSGSTGLNTSVMIPGDGIGPVYVCRHADLKQVLNGPRAIVGFIENSRKEIFQTNKNHLAEIRPWIKRINGKSRFFWLGTPVTRSNTANDSLENNPKDKKDIQDFSLDSGYIVGSIPEVAIAEADSRDVVWVDALKPKLWIETVGKRIEYLQDN</sequence>
<accession>A0A0G0K6N1</accession>
<organism evidence="2 3">
    <name type="scientific">Candidatus Falkowbacteria bacterium GW2011_GWE1_38_31</name>
    <dbReference type="NCBI Taxonomy" id="1618638"/>
    <lineage>
        <taxon>Bacteria</taxon>
        <taxon>Candidatus Falkowiibacteriota</taxon>
    </lineage>
</organism>
<evidence type="ECO:0000313" key="3">
    <source>
        <dbReference type="Proteomes" id="UP000034022"/>
    </source>
</evidence>
<reference evidence="2 3" key="1">
    <citation type="journal article" date="2015" name="Nature">
        <title>rRNA introns, odd ribosomes, and small enigmatic genomes across a large radiation of phyla.</title>
        <authorList>
            <person name="Brown C.T."/>
            <person name="Hug L.A."/>
            <person name="Thomas B.C."/>
            <person name="Sharon I."/>
            <person name="Castelle C.J."/>
            <person name="Singh A."/>
            <person name="Wilkins M.J."/>
            <person name="Williams K.H."/>
            <person name="Banfield J.F."/>
        </authorList>
    </citation>
    <scope>NUCLEOTIDE SEQUENCE [LARGE SCALE GENOMIC DNA]</scope>
</reference>
<keyword evidence="1" id="KW-1133">Transmembrane helix</keyword>
<comment type="caution">
    <text evidence="2">The sequence shown here is derived from an EMBL/GenBank/DDBJ whole genome shotgun (WGS) entry which is preliminary data.</text>
</comment>
<proteinExistence type="predicted"/>
<feature type="transmembrane region" description="Helical" evidence="1">
    <location>
        <begin position="57"/>
        <end position="75"/>
    </location>
</feature>
<keyword evidence="1" id="KW-0812">Transmembrane</keyword>